<dbReference type="Proteomes" id="UP000092495">
    <property type="component" value="Chromosome"/>
</dbReference>
<evidence type="ECO:0000256" key="6">
    <source>
        <dbReference type="ARBA" id="ARBA00023163"/>
    </source>
</evidence>
<gene>
    <name evidence="9" type="ORF">BCM40_10140</name>
</gene>
<dbReference type="KEGG" id="pdg:BCM40_10140"/>
<dbReference type="GO" id="GO:0003700">
    <property type="term" value="F:DNA-binding transcription factor activity"/>
    <property type="evidence" value="ECO:0007669"/>
    <property type="project" value="TreeGrafter"/>
</dbReference>
<dbReference type="CDD" id="cd01392">
    <property type="entry name" value="HTH_LacI"/>
    <property type="match status" value="1"/>
</dbReference>
<name>A0A1C7EIT0_9BACL</name>
<dbReference type="PANTHER" id="PTHR30146:SF150">
    <property type="entry name" value="ARABINOSE METABOLISM TRANSCRIPTIONAL REPRESSOR"/>
    <property type="match status" value="1"/>
</dbReference>
<dbReference type="SUPFAM" id="SSF47413">
    <property type="entry name" value="lambda repressor-like DNA-binding domains"/>
    <property type="match status" value="1"/>
</dbReference>
<dbReference type="OrthoDB" id="9784962at2"/>
<dbReference type="Gene3D" id="1.10.260.40">
    <property type="entry name" value="lambda repressor-like DNA-binding domains"/>
    <property type="match status" value="1"/>
</dbReference>
<evidence type="ECO:0000313" key="10">
    <source>
        <dbReference type="Proteomes" id="UP000092495"/>
    </source>
</evidence>
<dbReference type="PROSITE" id="PS00356">
    <property type="entry name" value="HTH_LACI_1"/>
    <property type="match status" value="1"/>
</dbReference>
<protein>
    <recommendedName>
        <fullName evidence="1 7">Catabolite control protein A</fullName>
    </recommendedName>
</protein>
<dbReference type="InterPro" id="IPR000843">
    <property type="entry name" value="HTH_LacI"/>
</dbReference>
<keyword evidence="6 7" id="KW-0804">Transcription</keyword>
<dbReference type="EMBL" id="CP016543">
    <property type="protein sequence ID" value="ANU23719.1"/>
    <property type="molecule type" value="Genomic_DNA"/>
</dbReference>
<keyword evidence="2 7" id="KW-0678">Repressor</keyword>
<reference evidence="9" key="1">
    <citation type="submission" date="2016-10" db="EMBL/GenBank/DDBJ databases">
        <authorList>
            <person name="See-Too W.S."/>
        </authorList>
    </citation>
    <scope>NUCLEOTIDE SEQUENCE</scope>
    <source>
        <strain evidence="9">DSM 22276</strain>
    </source>
</reference>
<dbReference type="SUPFAM" id="SSF53822">
    <property type="entry name" value="Periplasmic binding protein-like I"/>
    <property type="match status" value="1"/>
</dbReference>
<dbReference type="NCBIfam" id="TIGR01481">
    <property type="entry name" value="ccpA"/>
    <property type="match status" value="1"/>
</dbReference>
<evidence type="ECO:0000256" key="5">
    <source>
        <dbReference type="ARBA" id="ARBA00023159"/>
    </source>
</evidence>
<dbReference type="Pfam" id="PF13377">
    <property type="entry name" value="Peripla_BP_3"/>
    <property type="match status" value="1"/>
</dbReference>
<dbReference type="PANTHER" id="PTHR30146">
    <property type="entry name" value="LACI-RELATED TRANSCRIPTIONAL REPRESSOR"/>
    <property type="match status" value="1"/>
</dbReference>
<dbReference type="Gene3D" id="3.40.50.2300">
    <property type="match status" value="2"/>
</dbReference>
<keyword evidence="3 7" id="KW-0805">Transcription regulation</keyword>
<sequence>MTVTIYDVAREANVSMATVSRVVNANQNVKPATRKKVLKVIEELGYRPNAVARGLASKKTTTVGVIIPDISNSMYAELARGIEDIATMYRYNIILSNSDQNENKELQLLETMLGKQVDGIVFMSDVISAELLKEMERSPTPIVLAGSIDESAAIASVNIDYYGAAYEAVKKLIDNGHQKIAFIIGPLTSMINKEYKLKAYKEALADAGIAYDEKLIVECNNSYDEAMEAVQTLAPEEPTAYFVSNDEMSFGVIHAVEEQGKKIPMDVEVISYENSKLARMARPMLTSVAFPLYDIGAVSMRLLTKYMNNEEIEEKQVILPYRIEERQSTKND</sequence>
<evidence type="ECO:0000256" key="2">
    <source>
        <dbReference type="ARBA" id="ARBA00022491"/>
    </source>
</evidence>
<dbReference type="Pfam" id="PF00356">
    <property type="entry name" value="LacI"/>
    <property type="match status" value="1"/>
</dbReference>
<dbReference type="STRING" id="414778.BCM40_10140"/>
<dbReference type="SMART" id="SM00354">
    <property type="entry name" value="HTH_LACI"/>
    <property type="match status" value="1"/>
</dbReference>
<evidence type="ECO:0000256" key="1">
    <source>
        <dbReference type="ARBA" id="ARBA00019435"/>
    </source>
</evidence>
<evidence type="ECO:0000313" key="9">
    <source>
        <dbReference type="EMBL" id="ANU23719.1"/>
    </source>
</evidence>
<dbReference type="InterPro" id="IPR010982">
    <property type="entry name" value="Lambda_DNA-bd_dom_sf"/>
</dbReference>
<dbReference type="RefSeq" id="WP_008429056.1">
    <property type="nucleotide sequence ID" value="NZ_CP016543.2"/>
</dbReference>
<organism evidence="9 10">
    <name type="scientific">Planococcus donghaensis</name>
    <dbReference type="NCBI Taxonomy" id="414778"/>
    <lineage>
        <taxon>Bacteria</taxon>
        <taxon>Bacillati</taxon>
        <taxon>Bacillota</taxon>
        <taxon>Bacilli</taxon>
        <taxon>Bacillales</taxon>
        <taxon>Caryophanaceae</taxon>
        <taxon>Planococcus</taxon>
    </lineage>
</organism>
<dbReference type="GO" id="GO:0000976">
    <property type="term" value="F:transcription cis-regulatory region binding"/>
    <property type="evidence" value="ECO:0007669"/>
    <property type="project" value="TreeGrafter"/>
</dbReference>
<dbReference type="FunFam" id="1.10.260.40:FF:000002">
    <property type="entry name" value="HTH-type transcriptional repressor PurR"/>
    <property type="match status" value="1"/>
</dbReference>
<proteinExistence type="predicted"/>
<feature type="domain" description="HTH lacI-type" evidence="8">
    <location>
        <begin position="3"/>
        <end position="57"/>
    </location>
</feature>
<evidence type="ECO:0000259" key="8">
    <source>
        <dbReference type="PROSITE" id="PS50932"/>
    </source>
</evidence>
<evidence type="ECO:0000256" key="4">
    <source>
        <dbReference type="ARBA" id="ARBA00023125"/>
    </source>
</evidence>
<keyword evidence="10" id="KW-1185">Reference proteome</keyword>
<keyword evidence="4 7" id="KW-0238">DNA-binding</keyword>
<dbReference type="InterPro" id="IPR046335">
    <property type="entry name" value="LacI/GalR-like_sensor"/>
</dbReference>
<dbReference type="InterPro" id="IPR006377">
    <property type="entry name" value="CcpA"/>
</dbReference>
<keyword evidence="5 7" id="KW-0010">Activator</keyword>
<accession>A0A1C7EIT0</accession>
<dbReference type="AlphaFoldDB" id="A0A1C7EIT0"/>
<dbReference type="InterPro" id="IPR028082">
    <property type="entry name" value="Peripla_BP_I"/>
</dbReference>
<evidence type="ECO:0000256" key="7">
    <source>
        <dbReference type="RuleBase" id="RU368079"/>
    </source>
</evidence>
<dbReference type="PRINTS" id="PR00036">
    <property type="entry name" value="HTHLACI"/>
</dbReference>
<dbReference type="PROSITE" id="PS50932">
    <property type="entry name" value="HTH_LACI_2"/>
    <property type="match status" value="1"/>
</dbReference>
<dbReference type="CDD" id="cd06298">
    <property type="entry name" value="PBP1_CcpA"/>
    <property type="match status" value="1"/>
</dbReference>
<comment type="function">
    <text evidence="7">Global transcriptional regulator of carbon catabolite repression (CCR) and carbon catabolite activation (CCA), which ensures optimal energy usage under diverse conditions.</text>
</comment>
<evidence type="ECO:0000256" key="3">
    <source>
        <dbReference type="ARBA" id="ARBA00023015"/>
    </source>
</evidence>